<gene>
    <name evidence="2" type="ORF">J2Z35_001568</name>
</gene>
<protein>
    <submittedName>
        <fullName evidence="2">Uncharacterized protein</fullName>
    </submittedName>
</protein>
<evidence type="ECO:0000313" key="2">
    <source>
        <dbReference type="EMBL" id="MBP2027770.1"/>
    </source>
</evidence>
<feature type="coiled-coil region" evidence="1">
    <location>
        <begin position="33"/>
        <end position="60"/>
    </location>
</feature>
<keyword evidence="1" id="KW-0175">Coiled coil</keyword>
<dbReference type="Proteomes" id="UP001314903">
    <property type="component" value="Unassembled WGS sequence"/>
</dbReference>
<reference evidence="2 3" key="1">
    <citation type="submission" date="2021-03" db="EMBL/GenBank/DDBJ databases">
        <title>Genomic Encyclopedia of Type Strains, Phase IV (KMG-IV): sequencing the most valuable type-strain genomes for metagenomic binning, comparative biology and taxonomic classification.</title>
        <authorList>
            <person name="Goeker M."/>
        </authorList>
    </citation>
    <scope>NUCLEOTIDE SEQUENCE [LARGE SCALE GENOMIC DNA]</scope>
    <source>
        <strain evidence="2 3">DSM 27512</strain>
    </source>
</reference>
<name>A0ABS4KJ36_9FIRM</name>
<sequence>MLVKEVLSRRDELKNYLYALKRSIKHCELYMDDEDMENDLKNLSKEIQTEFDEVDKALKAFEELEM</sequence>
<evidence type="ECO:0000256" key="1">
    <source>
        <dbReference type="SAM" id="Coils"/>
    </source>
</evidence>
<keyword evidence="3" id="KW-1185">Reference proteome</keyword>
<proteinExistence type="predicted"/>
<comment type="caution">
    <text evidence="2">The sequence shown here is derived from an EMBL/GenBank/DDBJ whole genome shotgun (WGS) entry which is preliminary data.</text>
</comment>
<evidence type="ECO:0000313" key="3">
    <source>
        <dbReference type="Proteomes" id="UP001314903"/>
    </source>
</evidence>
<accession>A0ABS4KJ36</accession>
<organism evidence="2 3">
    <name type="scientific">Acetoanaerobium pronyense</name>
    <dbReference type="NCBI Taxonomy" id="1482736"/>
    <lineage>
        <taxon>Bacteria</taxon>
        <taxon>Bacillati</taxon>
        <taxon>Bacillota</taxon>
        <taxon>Clostridia</taxon>
        <taxon>Peptostreptococcales</taxon>
        <taxon>Filifactoraceae</taxon>
        <taxon>Acetoanaerobium</taxon>
    </lineage>
</organism>
<dbReference type="EMBL" id="JAGGLI010000015">
    <property type="protein sequence ID" value="MBP2027770.1"/>
    <property type="molecule type" value="Genomic_DNA"/>
</dbReference>
<dbReference type="RefSeq" id="WP_209660831.1">
    <property type="nucleotide sequence ID" value="NZ_JAGGLI010000015.1"/>
</dbReference>